<keyword evidence="1" id="KW-0732">Signal</keyword>
<comment type="caution">
    <text evidence="2">The sequence shown here is derived from an EMBL/GenBank/DDBJ whole genome shotgun (WGS) entry which is preliminary data.</text>
</comment>
<evidence type="ECO:0000313" key="2">
    <source>
        <dbReference type="EMBL" id="TDP74072.1"/>
    </source>
</evidence>
<sequence>MNITKYAIVSTIAFVSANIALAQNLQCPDIAKTLKEYSIDSSSSNFLNSVFSQHCQQDGSKKSSSAGIGLDAVVKAIPIKFTGSYGSSDDAFTNFCKSYASYSTASSNNDSYKETISIKALDTIDQCLRLQSSGVQLTHIVTNVEAMSFYMRSSVTTTFELQGIQTTGNVKCTGQIKGHTKTFDQAVSATIKATQSFSCTRQATNKPTGAKLFDEATVTVLTNQGNYAVLWPRDERQSIDMATDIDKRITSVAADLSLAKTALQTLTGAKPVVVYQCPIGTQGWNPGGAWGYYGCQGQITTNSNCTNIEYPNNQTLNCTPIGSIRPY</sequence>
<dbReference type="OrthoDB" id="9823909at2"/>
<organism evidence="2 3">
    <name type="scientific">Roseateles toxinivorans</name>
    <dbReference type="NCBI Taxonomy" id="270368"/>
    <lineage>
        <taxon>Bacteria</taxon>
        <taxon>Pseudomonadati</taxon>
        <taxon>Pseudomonadota</taxon>
        <taxon>Betaproteobacteria</taxon>
        <taxon>Burkholderiales</taxon>
        <taxon>Sphaerotilaceae</taxon>
        <taxon>Roseateles</taxon>
    </lineage>
</organism>
<protein>
    <submittedName>
        <fullName evidence="2">Uncharacterized protein</fullName>
    </submittedName>
</protein>
<dbReference type="RefSeq" id="WP_133698734.1">
    <property type="nucleotide sequence ID" value="NZ_SNXS01000001.1"/>
</dbReference>
<feature type="signal peptide" evidence="1">
    <location>
        <begin position="1"/>
        <end position="22"/>
    </location>
</feature>
<reference evidence="2 3" key="1">
    <citation type="submission" date="2019-03" db="EMBL/GenBank/DDBJ databases">
        <title>Genomic Encyclopedia of Type Strains, Phase IV (KMG-IV): sequencing the most valuable type-strain genomes for metagenomic binning, comparative biology and taxonomic classification.</title>
        <authorList>
            <person name="Goeker M."/>
        </authorList>
    </citation>
    <scope>NUCLEOTIDE SEQUENCE [LARGE SCALE GENOMIC DNA]</scope>
    <source>
        <strain evidence="2 3">DSM 16998</strain>
    </source>
</reference>
<dbReference type="AlphaFoldDB" id="A0A4R6QTN3"/>
<feature type="chain" id="PRO_5020910640" evidence="1">
    <location>
        <begin position="23"/>
        <end position="327"/>
    </location>
</feature>
<gene>
    <name evidence="2" type="ORF">DES47_101119</name>
</gene>
<dbReference type="EMBL" id="SNXS01000001">
    <property type="protein sequence ID" value="TDP74072.1"/>
    <property type="molecule type" value="Genomic_DNA"/>
</dbReference>
<dbReference type="InParanoid" id="A0A4R6QTN3"/>
<name>A0A4R6QTN3_9BURK</name>
<keyword evidence="3" id="KW-1185">Reference proteome</keyword>
<evidence type="ECO:0000256" key="1">
    <source>
        <dbReference type="SAM" id="SignalP"/>
    </source>
</evidence>
<proteinExistence type="predicted"/>
<dbReference type="Proteomes" id="UP000295361">
    <property type="component" value="Unassembled WGS sequence"/>
</dbReference>
<accession>A0A4R6QTN3</accession>
<evidence type="ECO:0000313" key="3">
    <source>
        <dbReference type="Proteomes" id="UP000295361"/>
    </source>
</evidence>